<keyword evidence="2" id="KW-1185">Reference proteome</keyword>
<dbReference type="GeneID" id="94348004"/>
<dbReference type="AlphaFoldDB" id="A0A976FHT1"/>
<dbReference type="EMBL" id="SHOA02000014">
    <property type="protein sequence ID" value="TDH67077.1"/>
    <property type="molecule type" value="Genomic_DNA"/>
</dbReference>
<gene>
    <name evidence="1" type="ORF">CCR75_004246</name>
</gene>
<sequence>MNLSVAEEMIGCVWACNPDINKHTILRRHGTSSASRTVMAGSGKPAEILPFVPETFRSAQLPKHCPGHFPAAIKSTVDDTIP</sequence>
<name>A0A976FHT1_BRELC</name>
<protein>
    <submittedName>
        <fullName evidence="1">Uncharacterized protein</fullName>
    </submittedName>
</protein>
<evidence type="ECO:0000313" key="1">
    <source>
        <dbReference type="EMBL" id="TDH67077.1"/>
    </source>
</evidence>
<reference evidence="1 2" key="1">
    <citation type="journal article" date="2021" name="Genome Biol.">
        <title>AFLAP: assembly-free linkage analysis pipeline using k-mers from genome sequencing data.</title>
        <authorList>
            <person name="Fletcher K."/>
            <person name="Zhang L."/>
            <person name="Gil J."/>
            <person name="Han R."/>
            <person name="Cavanaugh K."/>
            <person name="Michelmore R."/>
        </authorList>
    </citation>
    <scope>NUCLEOTIDE SEQUENCE [LARGE SCALE GENOMIC DNA]</scope>
    <source>
        <strain evidence="1 2">SF5</strain>
    </source>
</reference>
<dbReference type="RefSeq" id="XP_067816576.1">
    <property type="nucleotide sequence ID" value="XM_067962333.1"/>
</dbReference>
<proteinExistence type="predicted"/>
<evidence type="ECO:0000313" key="2">
    <source>
        <dbReference type="Proteomes" id="UP000294530"/>
    </source>
</evidence>
<accession>A0A976FHT1</accession>
<dbReference type="Proteomes" id="UP000294530">
    <property type="component" value="Unassembled WGS sequence"/>
</dbReference>
<comment type="caution">
    <text evidence="1">The sequence shown here is derived from an EMBL/GenBank/DDBJ whole genome shotgun (WGS) entry which is preliminary data.</text>
</comment>
<organism evidence="1 2">
    <name type="scientific">Bremia lactucae</name>
    <name type="common">Lettuce downy mildew</name>
    <dbReference type="NCBI Taxonomy" id="4779"/>
    <lineage>
        <taxon>Eukaryota</taxon>
        <taxon>Sar</taxon>
        <taxon>Stramenopiles</taxon>
        <taxon>Oomycota</taxon>
        <taxon>Peronosporomycetes</taxon>
        <taxon>Peronosporales</taxon>
        <taxon>Peronosporaceae</taxon>
        <taxon>Bremia</taxon>
    </lineage>
</organism>
<dbReference type="KEGG" id="blac:94348004"/>